<evidence type="ECO:0000313" key="2">
    <source>
        <dbReference type="Proteomes" id="UP000054549"/>
    </source>
</evidence>
<gene>
    <name evidence="1" type="ORF">M378DRAFT_173975</name>
</gene>
<reference evidence="1 2" key="1">
    <citation type="submission" date="2014-04" db="EMBL/GenBank/DDBJ databases">
        <title>Evolutionary Origins and Diversification of the Mycorrhizal Mutualists.</title>
        <authorList>
            <consortium name="DOE Joint Genome Institute"/>
            <consortium name="Mycorrhizal Genomics Consortium"/>
            <person name="Kohler A."/>
            <person name="Kuo A."/>
            <person name="Nagy L.G."/>
            <person name="Floudas D."/>
            <person name="Copeland A."/>
            <person name="Barry K.W."/>
            <person name="Cichocki N."/>
            <person name="Veneault-Fourrey C."/>
            <person name="LaButti K."/>
            <person name="Lindquist E.A."/>
            <person name="Lipzen A."/>
            <person name="Lundell T."/>
            <person name="Morin E."/>
            <person name="Murat C."/>
            <person name="Riley R."/>
            <person name="Ohm R."/>
            <person name="Sun H."/>
            <person name="Tunlid A."/>
            <person name="Henrissat B."/>
            <person name="Grigoriev I.V."/>
            <person name="Hibbett D.S."/>
            <person name="Martin F."/>
        </authorList>
    </citation>
    <scope>NUCLEOTIDE SEQUENCE [LARGE SCALE GENOMIC DNA]</scope>
    <source>
        <strain evidence="1 2">Koide BX008</strain>
    </source>
</reference>
<evidence type="ECO:0000313" key="1">
    <source>
        <dbReference type="EMBL" id="KIL54861.1"/>
    </source>
</evidence>
<dbReference type="Proteomes" id="UP000054549">
    <property type="component" value="Unassembled WGS sequence"/>
</dbReference>
<sequence length="50" mass="5423">MGANLKGSQIADDFGTRLDDFISFISNLSSSSFVRKISASIEQRHGAICM</sequence>
<dbReference type="EMBL" id="KN818613">
    <property type="protein sequence ID" value="KIL54861.1"/>
    <property type="molecule type" value="Genomic_DNA"/>
</dbReference>
<feature type="non-terminal residue" evidence="1">
    <location>
        <position position="50"/>
    </location>
</feature>
<dbReference type="InParanoid" id="A0A0C2WE43"/>
<dbReference type="AlphaFoldDB" id="A0A0C2WE43"/>
<dbReference type="HOGENOM" id="CLU_3129606_0_0_1"/>
<name>A0A0C2WE43_AMAMK</name>
<keyword evidence="2" id="KW-1185">Reference proteome</keyword>
<organism evidence="1 2">
    <name type="scientific">Amanita muscaria (strain Koide BX008)</name>
    <dbReference type="NCBI Taxonomy" id="946122"/>
    <lineage>
        <taxon>Eukaryota</taxon>
        <taxon>Fungi</taxon>
        <taxon>Dikarya</taxon>
        <taxon>Basidiomycota</taxon>
        <taxon>Agaricomycotina</taxon>
        <taxon>Agaricomycetes</taxon>
        <taxon>Agaricomycetidae</taxon>
        <taxon>Agaricales</taxon>
        <taxon>Pluteineae</taxon>
        <taxon>Amanitaceae</taxon>
        <taxon>Amanita</taxon>
    </lineage>
</organism>
<accession>A0A0C2WE43</accession>
<protein>
    <submittedName>
        <fullName evidence="1">Uncharacterized protein</fullName>
    </submittedName>
</protein>
<proteinExistence type="predicted"/>